<dbReference type="InterPro" id="IPR029068">
    <property type="entry name" value="Glyas_Bleomycin-R_OHBP_Dase"/>
</dbReference>
<dbReference type="Proteomes" id="UP000016930">
    <property type="component" value="Unassembled WGS sequence"/>
</dbReference>
<protein>
    <recommendedName>
        <fullName evidence="1">Glyoxalase-like domain-containing protein</fullName>
    </recommendedName>
</protein>
<dbReference type="Pfam" id="PF13468">
    <property type="entry name" value="Glyoxalase_3"/>
    <property type="match status" value="1"/>
</dbReference>
<dbReference type="PANTHER" id="PTHR40265:SF1">
    <property type="entry name" value="GLYOXALASE-LIKE DOMAIN-CONTAINING PROTEIN"/>
    <property type="match status" value="1"/>
</dbReference>
<keyword evidence="3" id="KW-1185">Reference proteome</keyword>
<name>M2QQ81_CERS8</name>
<dbReference type="PANTHER" id="PTHR40265">
    <property type="entry name" value="BLL2707 PROTEIN"/>
    <property type="match status" value="1"/>
</dbReference>
<evidence type="ECO:0000313" key="2">
    <source>
        <dbReference type="EMBL" id="EMD34335.1"/>
    </source>
</evidence>
<accession>M2QQ81</accession>
<proteinExistence type="predicted"/>
<sequence length="300" mass="32105">MAQPSTRILDHIVHLTPPGSLAETSAQFRSLGFTVAPGGTHADGLTANALVVLPSGVYLELLTFTHPVSHYPPGSSAHKARTAHPWANKQPGWIDFAFLGNSGTPSIAETINQRASEDGNGVHYDKEVRGGRKREDGEVLEWLISASDESHRGVLPFFCGDLTPRKLRVPLDPPSNVDHANDASGIAHVRLLVADDGFASLSKQLNTVLGAQPISSGPTDAIWSLDDVILAPNAATGTGEGHSQLILSLAQSDEERAYVRERGASIYEVGFVRYAHESGYLMATYMKRSGRSPTATADVH</sequence>
<dbReference type="OrthoDB" id="408973at2759"/>
<dbReference type="EMBL" id="KB445803">
    <property type="protein sequence ID" value="EMD34335.1"/>
    <property type="molecule type" value="Genomic_DNA"/>
</dbReference>
<evidence type="ECO:0000313" key="3">
    <source>
        <dbReference type="Proteomes" id="UP000016930"/>
    </source>
</evidence>
<feature type="domain" description="Glyoxalase-like" evidence="1">
    <location>
        <begin position="9"/>
        <end position="197"/>
    </location>
</feature>
<dbReference type="InterPro" id="IPR025870">
    <property type="entry name" value="Glyoxalase-like_dom"/>
</dbReference>
<dbReference type="SUPFAM" id="SSF54593">
    <property type="entry name" value="Glyoxalase/Bleomycin resistance protein/Dihydroxybiphenyl dioxygenase"/>
    <property type="match status" value="1"/>
</dbReference>
<reference evidence="2 3" key="1">
    <citation type="journal article" date="2012" name="Proc. Natl. Acad. Sci. U.S.A.">
        <title>Comparative genomics of Ceriporiopsis subvermispora and Phanerochaete chrysosporium provide insight into selective ligninolysis.</title>
        <authorList>
            <person name="Fernandez-Fueyo E."/>
            <person name="Ruiz-Duenas F.J."/>
            <person name="Ferreira P."/>
            <person name="Floudas D."/>
            <person name="Hibbett D.S."/>
            <person name="Canessa P."/>
            <person name="Larrondo L.F."/>
            <person name="James T.Y."/>
            <person name="Seelenfreund D."/>
            <person name="Lobos S."/>
            <person name="Polanco R."/>
            <person name="Tello M."/>
            <person name="Honda Y."/>
            <person name="Watanabe T."/>
            <person name="Watanabe T."/>
            <person name="Ryu J.S."/>
            <person name="Kubicek C.P."/>
            <person name="Schmoll M."/>
            <person name="Gaskell J."/>
            <person name="Hammel K.E."/>
            <person name="St John F.J."/>
            <person name="Vanden Wymelenberg A."/>
            <person name="Sabat G."/>
            <person name="Splinter BonDurant S."/>
            <person name="Syed K."/>
            <person name="Yadav J.S."/>
            <person name="Doddapaneni H."/>
            <person name="Subramanian V."/>
            <person name="Lavin J.L."/>
            <person name="Oguiza J.A."/>
            <person name="Perez G."/>
            <person name="Pisabarro A.G."/>
            <person name="Ramirez L."/>
            <person name="Santoyo F."/>
            <person name="Master E."/>
            <person name="Coutinho P.M."/>
            <person name="Henrissat B."/>
            <person name="Lombard V."/>
            <person name="Magnuson J.K."/>
            <person name="Kuees U."/>
            <person name="Hori C."/>
            <person name="Igarashi K."/>
            <person name="Samejima M."/>
            <person name="Held B.W."/>
            <person name="Barry K.W."/>
            <person name="LaButti K.M."/>
            <person name="Lapidus A."/>
            <person name="Lindquist E.A."/>
            <person name="Lucas S.M."/>
            <person name="Riley R."/>
            <person name="Salamov A.A."/>
            <person name="Hoffmeister D."/>
            <person name="Schwenk D."/>
            <person name="Hadar Y."/>
            <person name="Yarden O."/>
            <person name="de Vries R.P."/>
            <person name="Wiebenga A."/>
            <person name="Stenlid J."/>
            <person name="Eastwood D."/>
            <person name="Grigoriev I.V."/>
            <person name="Berka R.M."/>
            <person name="Blanchette R.A."/>
            <person name="Kersten P."/>
            <person name="Martinez A.T."/>
            <person name="Vicuna R."/>
            <person name="Cullen D."/>
        </authorList>
    </citation>
    <scope>NUCLEOTIDE SEQUENCE [LARGE SCALE GENOMIC DNA]</scope>
    <source>
        <strain evidence="2 3">B</strain>
    </source>
</reference>
<organism evidence="2 3">
    <name type="scientific">Ceriporiopsis subvermispora (strain B)</name>
    <name type="common">White-rot fungus</name>
    <name type="synonym">Gelatoporia subvermispora</name>
    <dbReference type="NCBI Taxonomy" id="914234"/>
    <lineage>
        <taxon>Eukaryota</taxon>
        <taxon>Fungi</taxon>
        <taxon>Dikarya</taxon>
        <taxon>Basidiomycota</taxon>
        <taxon>Agaricomycotina</taxon>
        <taxon>Agaricomycetes</taxon>
        <taxon>Polyporales</taxon>
        <taxon>Gelatoporiaceae</taxon>
        <taxon>Gelatoporia</taxon>
    </lineage>
</organism>
<dbReference type="HOGENOM" id="CLU_058475_1_0_1"/>
<evidence type="ECO:0000259" key="1">
    <source>
        <dbReference type="Pfam" id="PF13468"/>
    </source>
</evidence>
<dbReference type="AlphaFoldDB" id="M2QQ81"/>
<gene>
    <name evidence="2" type="ORF">CERSUDRAFT_107536</name>
</gene>
<dbReference type="Gene3D" id="3.10.180.10">
    <property type="entry name" value="2,3-Dihydroxybiphenyl 1,2-Dioxygenase, domain 1"/>
    <property type="match status" value="1"/>
</dbReference>